<protein>
    <submittedName>
        <fullName evidence="2">Uncharacterized protein</fullName>
    </submittedName>
</protein>
<evidence type="ECO:0000313" key="3">
    <source>
        <dbReference type="Proteomes" id="UP000325395"/>
    </source>
</evidence>
<dbReference type="Proteomes" id="UP000325395">
    <property type="component" value="Unassembled WGS sequence"/>
</dbReference>
<name>A0ABQ6W6W4_9EURO</name>
<accession>A0ABQ6W6W4</accession>
<reference evidence="2 3" key="1">
    <citation type="submission" date="2019-04" db="EMBL/GenBank/DDBJ databases">
        <authorList>
            <consortium name="DOE Joint Genome Institute"/>
            <person name="Mondo S."/>
            <person name="Kjaerbolling I."/>
            <person name="Vesth T."/>
            <person name="Frisvad J.C."/>
            <person name="Nybo J.L."/>
            <person name="Theobald S."/>
            <person name="Kildgaard S."/>
            <person name="Isbrandt T."/>
            <person name="Kuo A."/>
            <person name="Sato A."/>
            <person name="Lyhne E.K."/>
            <person name="Kogle M.E."/>
            <person name="Wiebenga A."/>
            <person name="Kun R.S."/>
            <person name="Lubbers R.J."/>
            <person name="Makela M.R."/>
            <person name="Barry K."/>
            <person name="Chovatia M."/>
            <person name="Clum A."/>
            <person name="Daum C."/>
            <person name="Haridas S."/>
            <person name="He G."/>
            <person name="LaButti K."/>
            <person name="Lipzen A."/>
            <person name="Riley R."/>
            <person name="Salamov A."/>
            <person name="Simmons B.A."/>
            <person name="Magnuson J.K."/>
            <person name="Henrissat B."/>
            <person name="Mortensen U.H."/>
            <person name="Larsen T.O."/>
            <person name="Devries R.P."/>
            <person name="Grigoriev I.V."/>
            <person name="Machida M."/>
            <person name="Baker S.E."/>
            <person name="Andersen M.R."/>
            <person name="Cantor M.N."/>
            <person name="Hua S.X."/>
        </authorList>
    </citation>
    <scope>NUCLEOTIDE SEQUENCE [LARGE SCALE GENOMIC DNA]</scope>
    <source>
        <strain evidence="2 3">CBS 117616</strain>
    </source>
</reference>
<feature type="transmembrane region" description="Helical" evidence="1">
    <location>
        <begin position="63"/>
        <end position="83"/>
    </location>
</feature>
<evidence type="ECO:0000256" key="1">
    <source>
        <dbReference type="SAM" id="Phobius"/>
    </source>
</evidence>
<keyword evidence="1" id="KW-1133">Transmembrane helix</keyword>
<gene>
    <name evidence="2" type="ORF">BDV36DRAFT_46499</name>
</gene>
<organism evidence="2 3">
    <name type="scientific">Aspergillus pseudocaelatus</name>
    <dbReference type="NCBI Taxonomy" id="1825620"/>
    <lineage>
        <taxon>Eukaryota</taxon>
        <taxon>Fungi</taxon>
        <taxon>Dikarya</taxon>
        <taxon>Ascomycota</taxon>
        <taxon>Pezizomycotina</taxon>
        <taxon>Eurotiomycetes</taxon>
        <taxon>Eurotiomycetidae</taxon>
        <taxon>Eurotiales</taxon>
        <taxon>Aspergillaceae</taxon>
        <taxon>Aspergillus</taxon>
        <taxon>Aspergillus subgen. Circumdati</taxon>
    </lineage>
</organism>
<dbReference type="EMBL" id="ML735821">
    <property type="protein sequence ID" value="KAE8412869.1"/>
    <property type="molecule type" value="Genomic_DNA"/>
</dbReference>
<sequence length="86" mass="10457">MGMCLFRCHDFFHFFLLPPQSGEPDSHHYSFFLQLFIRSFTRVEHCIISWIFPCFNSFSLSEFLLPPFFFFFLLFLLFNFLSFTTN</sequence>
<proteinExistence type="predicted"/>
<keyword evidence="1" id="KW-0472">Membrane</keyword>
<evidence type="ECO:0000313" key="2">
    <source>
        <dbReference type="EMBL" id="KAE8412869.1"/>
    </source>
</evidence>
<keyword evidence="3" id="KW-1185">Reference proteome</keyword>
<keyword evidence="1" id="KW-0812">Transmembrane</keyword>